<organism evidence="5 6">
    <name type="scientific">Paenibacillus validus</name>
    <dbReference type="NCBI Taxonomy" id="44253"/>
    <lineage>
        <taxon>Bacteria</taxon>
        <taxon>Bacillati</taxon>
        <taxon>Bacillota</taxon>
        <taxon>Bacilli</taxon>
        <taxon>Bacillales</taxon>
        <taxon>Paenibacillaceae</taxon>
        <taxon>Paenibacillus</taxon>
    </lineage>
</organism>
<dbReference type="RefSeq" id="WP_141335774.1">
    <property type="nucleotide sequence ID" value="NZ_JBDLZV010000001.1"/>
</dbReference>
<dbReference type="GO" id="GO:0046872">
    <property type="term" value="F:metal ion binding"/>
    <property type="evidence" value="ECO:0007669"/>
    <property type="project" value="UniProtKB-KW"/>
</dbReference>
<dbReference type="GO" id="GO:0016810">
    <property type="term" value="F:hydrolase activity, acting on carbon-nitrogen (but not peptide) bonds"/>
    <property type="evidence" value="ECO:0007669"/>
    <property type="project" value="InterPro"/>
</dbReference>
<dbReference type="Proteomes" id="UP000450917">
    <property type="component" value="Unassembled WGS sequence"/>
</dbReference>
<dbReference type="CDD" id="cd10917">
    <property type="entry name" value="CE4_NodB_like_6s_7s"/>
    <property type="match status" value="1"/>
</dbReference>
<dbReference type="InterPro" id="IPR050248">
    <property type="entry name" value="Polysacc_deacetylase_ArnD"/>
</dbReference>
<accession>A0A7X3CU02</accession>
<feature type="compositionally biased region" description="Polar residues" evidence="3">
    <location>
        <begin position="1"/>
        <end position="60"/>
    </location>
</feature>
<dbReference type="InterPro" id="IPR002509">
    <property type="entry name" value="NODB_dom"/>
</dbReference>
<dbReference type="GO" id="GO:0016020">
    <property type="term" value="C:membrane"/>
    <property type="evidence" value="ECO:0007669"/>
    <property type="project" value="TreeGrafter"/>
</dbReference>
<dbReference type="PROSITE" id="PS51677">
    <property type="entry name" value="NODB"/>
    <property type="match status" value="1"/>
</dbReference>
<dbReference type="SUPFAM" id="SSF88713">
    <property type="entry name" value="Glycoside hydrolase/deacetylase"/>
    <property type="match status" value="1"/>
</dbReference>
<dbReference type="PANTHER" id="PTHR10587">
    <property type="entry name" value="GLYCOSYL TRANSFERASE-RELATED"/>
    <property type="match status" value="1"/>
</dbReference>
<comment type="caution">
    <text evidence="5">The sequence shown here is derived from an EMBL/GenBank/DDBJ whole genome shotgun (WGS) entry which is preliminary data.</text>
</comment>
<evidence type="ECO:0000259" key="4">
    <source>
        <dbReference type="PROSITE" id="PS51677"/>
    </source>
</evidence>
<dbReference type="PANTHER" id="PTHR10587:SF133">
    <property type="entry name" value="CHITIN DEACETYLASE 1-RELATED"/>
    <property type="match status" value="1"/>
</dbReference>
<evidence type="ECO:0000313" key="5">
    <source>
        <dbReference type="EMBL" id="MUG72982.1"/>
    </source>
</evidence>
<dbReference type="Gene3D" id="3.20.20.370">
    <property type="entry name" value="Glycoside hydrolase/deacetylase"/>
    <property type="match status" value="1"/>
</dbReference>
<dbReference type="InterPro" id="IPR011330">
    <property type="entry name" value="Glyco_hydro/deAcase_b/a-brl"/>
</dbReference>
<feature type="region of interest" description="Disordered" evidence="3">
    <location>
        <begin position="1"/>
        <end position="121"/>
    </location>
</feature>
<sequence>MLSIALTSCSAQPHPHTTPQASPWTSQGNSKQAQASNDTPSTRNTGSTSSPHTRIESLTPSIPDKVPAAPVKPTPEVHTETVPAPAQQQVVPKKAAKTQAPPKTVSAKTGKQKQTNHTTAAAQNQRLTLSQLVKKYPQLLRLRGSSTGKKVALTFDDAPDLKFTPQVLDILKKYHVQATFFIVGSQAEKHPEVVKRIVNEGHVIGNHSYSHPLFTKLDEQSFQHQILQTQDTLHSLIGYRPRLIRPPYGEISENQLLWTSDRGYLVVNWNVDSMDWKQLNEPQVTSNILHHTKAGSIVLQHSGGGSTQDLSGTVRALPHVIEKLQGQGYRLVTLPELLNVPKGK</sequence>
<evidence type="ECO:0000256" key="2">
    <source>
        <dbReference type="ARBA" id="ARBA00022801"/>
    </source>
</evidence>
<feature type="compositionally biased region" description="Polar residues" evidence="3">
    <location>
        <begin position="106"/>
        <end position="121"/>
    </location>
</feature>
<dbReference type="GO" id="GO:0005975">
    <property type="term" value="P:carbohydrate metabolic process"/>
    <property type="evidence" value="ECO:0007669"/>
    <property type="project" value="InterPro"/>
</dbReference>
<evidence type="ECO:0000313" key="6">
    <source>
        <dbReference type="Proteomes" id="UP000450917"/>
    </source>
</evidence>
<dbReference type="AlphaFoldDB" id="A0A7X3CU02"/>
<dbReference type="Pfam" id="PF01522">
    <property type="entry name" value="Polysacc_deac_1"/>
    <property type="match status" value="1"/>
</dbReference>
<reference evidence="5 6" key="1">
    <citation type="submission" date="2019-11" db="EMBL/GenBank/DDBJ databases">
        <title>Draft genome sequences of five Paenibacillus species of dairy origin.</title>
        <authorList>
            <person name="Olajide A.M."/>
            <person name="Chen S."/>
            <person name="Lapointe G."/>
        </authorList>
    </citation>
    <scope>NUCLEOTIDE SEQUENCE [LARGE SCALE GENOMIC DNA]</scope>
    <source>
        <strain evidence="5 6">2CS3</strain>
    </source>
</reference>
<name>A0A7X3CU02_9BACL</name>
<dbReference type="EMBL" id="WNZX01000019">
    <property type="protein sequence ID" value="MUG72982.1"/>
    <property type="molecule type" value="Genomic_DNA"/>
</dbReference>
<evidence type="ECO:0000256" key="3">
    <source>
        <dbReference type="SAM" id="MobiDB-lite"/>
    </source>
</evidence>
<protein>
    <submittedName>
        <fullName evidence="5">Polysaccharide deacetylase family protein</fullName>
    </submittedName>
</protein>
<keyword evidence="1" id="KW-0479">Metal-binding</keyword>
<keyword evidence="2" id="KW-0378">Hydrolase</keyword>
<evidence type="ECO:0000256" key="1">
    <source>
        <dbReference type="ARBA" id="ARBA00022723"/>
    </source>
</evidence>
<feature type="compositionally biased region" description="Low complexity" evidence="3">
    <location>
        <begin position="81"/>
        <end position="105"/>
    </location>
</feature>
<feature type="domain" description="NodB homology" evidence="4">
    <location>
        <begin position="149"/>
        <end position="332"/>
    </location>
</feature>
<proteinExistence type="predicted"/>
<keyword evidence="6" id="KW-1185">Reference proteome</keyword>
<gene>
    <name evidence="5" type="ORF">GNP93_20190</name>
</gene>